<dbReference type="EMBL" id="JARBHB010000005">
    <property type="protein sequence ID" value="KAJ8883713.1"/>
    <property type="molecule type" value="Genomic_DNA"/>
</dbReference>
<evidence type="ECO:0000256" key="1">
    <source>
        <dbReference type="SAM" id="MobiDB-lite"/>
    </source>
</evidence>
<sequence length="146" mass="16297">MVGEVLFEFMTNVFHQCLAEKNTSFAVVLFIDEHPPHLILDTSKICDEHGIILVALLPNDTHITSFSQWTLGLQTTEEWVEEASCDGKDSTLKKEDFAKLLNTAINNSPWDPSAVDTNKTSAKSSTQLDATNLRPQHILTPLAFKK</sequence>
<proteinExistence type="predicted"/>
<accession>A0ABQ9HHB2</accession>
<protein>
    <recommendedName>
        <fullName evidence="4">DDE-1 domain-containing protein</fullName>
    </recommendedName>
</protein>
<keyword evidence="3" id="KW-1185">Reference proteome</keyword>
<evidence type="ECO:0000313" key="3">
    <source>
        <dbReference type="Proteomes" id="UP001159363"/>
    </source>
</evidence>
<organism evidence="2 3">
    <name type="scientific">Dryococelus australis</name>
    <dbReference type="NCBI Taxonomy" id="614101"/>
    <lineage>
        <taxon>Eukaryota</taxon>
        <taxon>Metazoa</taxon>
        <taxon>Ecdysozoa</taxon>
        <taxon>Arthropoda</taxon>
        <taxon>Hexapoda</taxon>
        <taxon>Insecta</taxon>
        <taxon>Pterygota</taxon>
        <taxon>Neoptera</taxon>
        <taxon>Polyneoptera</taxon>
        <taxon>Phasmatodea</taxon>
        <taxon>Verophasmatodea</taxon>
        <taxon>Anareolatae</taxon>
        <taxon>Phasmatidae</taxon>
        <taxon>Eurycanthinae</taxon>
        <taxon>Dryococelus</taxon>
    </lineage>
</organism>
<evidence type="ECO:0000313" key="2">
    <source>
        <dbReference type="EMBL" id="KAJ8883713.1"/>
    </source>
</evidence>
<evidence type="ECO:0008006" key="4">
    <source>
        <dbReference type="Google" id="ProtNLM"/>
    </source>
</evidence>
<gene>
    <name evidence="2" type="ORF">PR048_015567</name>
</gene>
<comment type="caution">
    <text evidence="2">The sequence shown here is derived from an EMBL/GenBank/DDBJ whole genome shotgun (WGS) entry which is preliminary data.</text>
</comment>
<reference evidence="2 3" key="1">
    <citation type="submission" date="2023-02" db="EMBL/GenBank/DDBJ databases">
        <title>LHISI_Scaffold_Assembly.</title>
        <authorList>
            <person name="Stuart O.P."/>
            <person name="Cleave R."/>
            <person name="Magrath M.J.L."/>
            <person name="Mikheyev A.S."/>
        </authorList>
    </citation>
    <scope>NUCLEOTIDE SEQUENCE [LARGE SCALE GENOMIC DNA]</scope>
    <source>
        <strain evidence="2">Daus_M_001</strain>
        <tissue evidence="2">Leg muscle</tissue>
    </source>
</reference>
<feature type="region of interest" description="Disordered" evidence="1">
    <location>
        <begin position="111"/>
        <end position="130"/>
    </location>
</feature>
<dbReference type="Proteomes" id="UP001159363">
    <property type="component" value="Chromosome 4"/>
</dbReference>
<name>A0ABQ9HHB2_9NEOP</name>